<accession>X0ZKI5</accession>
<organism evidence="2">
    <name type="scientific">marine sediment metagenome</name>
    <dbReference type="NCBI Taxonomy" id="412755"/>
    <lineage>
        <taxon>unclassified sequences</taxon>
        <taxon>metagenomes</taxon>
        <taxon>ecological metagenomes</taxon>
    </lineage>
</organism>
<evidence type="ECO:0000313" key="2">
    <source>
        <dbReference type="EMBL" id="GAG48806.1"/>
    </source>
</evidence>
<gene>
    <name evidence="2" type="ORF">S01H1_80593</name>
</gene>
<evidence type="ECO:0000256" key="1">
    <source>
        <dbReference type="SAM" id="Coils"/>
    </source>
</evidence>
<dbReference type="EMBL" id="BARS01054443">
    <property type="protein sequence ID" value="GAG48806.1"/>
    <property type="molecule type" value="Genomic_DNA"/>
</dbReference>
<dbReference type="AlphaFoldDB" id="X0ZKI5"/>
<protein>
    <submittedName>
        <fullName evidence="2">Uncharacterized protein</fullName>
    </submittedName>
</protein>
<feature type="non-terminal residue" evidence="2">
    <location>
        <position position="217"/>
    </location>
</feature>
<feature type="coiled-coil region" evidence="1">
    <location>
        <begin position="142"/>
        <end position="169"/>
    </location>
</feature>
<feature type="non-terminal residue" evidence="2">
    <location>
        <position position="1"/>
    </location>
</feature>
<name>X0ZKI5_9ZZZZ</name>
<reference evidence="2" key="1">
    <citation type="journal article" date="2014" name="Front. Microbiol.">
        <title>High frequency of phylogenetically diverse reductive dehalogenase-homologous genes in deep subseafloor sedimentary metagenomes.</title>
        <authorList>
            <person name="Kawai M."/>
            <person name="Futagami T."/>
            <person name="Toyoda A."/>
            <person name="Takaki Y."/>
            <person name="Nishi S."/>
            <person name="Hori S."/>
            <person name="Arai W."/>
            <person name="Tsubouchi T."/>
            <person name="Morono Y."/>
            <person name="Uchiyama I."/>
            <person name="Ito T."/>
            <person name="Fujiyama A."/>
            <person name="Inagaki F."/>
            <person name="Takami H."/>
        </authorList>
    </citation>
    <scope>NUCLEOTIDE SEQUENCE</scope>
    <source>
        <strain evidence="2">Expedition CK06-06</strain>
    </source>
</reference>
<sequence length="217" mass="23976">SLAEHVTHPLGRGSLFNGIAWLYWLAFFPEKAQEAGGRAAAAWEAAGQVAMACYPRLPSLLSAIMQGRVPAGGPEWAELRRLSEQRLAFQPAYMAALYVAWQRLLAGDLMQSERIGEEVLALASEMRVFAIMPDILEHSAVLMTLTRHYDEAEARLETLEDAYEAAERATFLAGSWPGRLRLCLEKGDMASARGLLADRPRWPFEEPLSEGGAKGEF</sequence>
<comment type="caution">
    <text evidence="2">The sequence shown here is derived from an EMBL/GenBank/DDBJ whole genome shotgun (WGS) entry which is preliminary data.</text>
</comment>
<proteinExistence type="predicted"/>
<keyword evidence="1" id="KW-0175">Coiled coil</keyword>